<comment type="caution">
    <text evidence="1">The sequence shown here is derived from an EMBL/GenBank/DDBJ whole genome shotgun (WGS) entry which is preliminary data.</text>
</comment>
<gene>
    <name evidence="1" type="ORF">DXH95_05990</name>
</gene>
<dbReference type="OrthoDB" id="7592761at2"/>
<dbReference type="AlphaFoldDB" id="A0A371BHR0"/>
<accession>A0A371BHR0</accession>
<dbReference type="Proteomes" id="UP000263833">
    <property type="component" value="Unassembled WGS sequence"/>
</dbReference>
<dbReference type="EMBL" id="QRGP01000001">
    <property type="protein sequence ID" value="RDV06943.1"/>
    <property type="molecule type" value="Genomic_DNA"/>
</dbReference>
<reference evidence="2" key="1">
    <citation type="submission" date="2018-08" db="EMBL/GenBank/DDBJ databases">
        <authorList>
            <person name="Kim S.-J."/>
            <person name="Jung G.-Y."/>
        </authorList>
    </citation>
    <scope>NUCLEOTIDE SEQUENCE [LARGE SCALE GENOMIC DNA]</scope>
    <source>
        <strain evidence="2">GY_G</strain>
    </source>
</reference>
<organism evidence="1 2">
    <name type="scientific">Sphingorhabdus pulchriflava</name>
    <dbReference type="NCBI Taxonomy" id="2292257"/>
    <lineage>
        <taxon>Bacteria</taxon>
        <taxon>Pseudomonadati</taxon>
        <taxon>Pseudomonadota</taxon>
        <taxon>Alphaproteobacteria</taxon>
        <taxon>Sphingomonadales</taxon>
        <taxon>Sphingomonadaceae</taxon>
        <taxon>Sphingorhabdus</taxon>
    </lineage>
</organism>
<protein>
    <recommendedName>
        <fullName evidence="3">DUF2336 domain-containing protein</fullName>
    </recommendedName>
</protein>
<keyword evidence="2" id="KW-1185">Reference proteome</keyword>
<sequence length="319" mass="34812">MANDAGNDLLRAATACAADAQLLCEDLSYLLFPRVLETPSEELQASLLFTLRQIVSGVEQLLGLTTDSDADPQSWKILSKAGLLREPRLIEYCLARIAEENLQERMDAARFESLEQLPAKLALSGDANLQSLAVTFLAAEGASRGNRPIGIARQLPADLLHLLVWRVIAVFRTDAECNEDDAAALVAAGHRILAGHDEAQTLQAAAAKLAFSLSDAARAELLDPATAGIPLFVAAIVQEFDLHFDRVIRLIDENSAAPILTILRARDLDFDAASQQLTLLRGQRKDDFQLPAYVRSFTQLSPQEARRQISLWRFGGADS</sequence>
<proteinExistence type="predicted"/>
<evidence type="ECO:0000313" key="2">
    <source>
        <dbReference type="Proteomes" id="UP000263833"/>
    </source>
</evidence>
<evidence type="ECO:0000313" key="1">
    <source>
        <dbReference type="EMBL" id="RDV06943.1"/>
    </source>
</evidence>
<dbReference type="RefSeq" id="WP_115548488.1">
    <property type="nucleotide sequence ID" value="NZ_QRGP01000001.1"/>
</dbReference>
<evidence type="ECO:0008006" key="3">
    <source>
        <dbReference type="Google" id="ProtNLM"/>
    </source>
</evidence>
<name>A0A371BHR0_9SPHN</name>